<dbReference type="AlphaFoldDB" id="D4S2Q6"/>
<dbReference type="EMBL" id="ABWN01000040">
    <property type="protein sequence ID" value="EFF67511.1"/>
    <property type="molecule type" value="Genomic_DNA"/>
</dbReference>
<comment type="caution">
    <text evidence="1">The sequence shown here is derived from an EMBL/GenBank/DDBJ whole genome shotgun (WGS) entry which is preliminary data.</text>
</comment>
<dbReference type="eggNOG" id="ENOG5031QKF">
    <property type="taxonomic scope" value="Bacteria"/>
</dbReference>
<dbReference type="Pfam" id="PF16163">
    <property type="entry name" value="DUF4869"/>
    <property type="match status" value="1"/>
</dbReference>
<organism evidence="1 2">
    <name type="scientific">Eshraghiella crossota DSM 2876</name>
    <dbReference type="NCBI Taxonomy" id="511680"/>
    <lineage>
        <taxon>Bacteria</taxon>
        <taxon>Bacillati</taxon>
        <taxon>Bacillota</taxon>
        <taxon>Clostridia</taxon>
        <taxon>Lachnospirales</taxon>
        <taxon>Lachnospiraceae</taxon>
        <taxon>Eshraghiella</taxon>
    </lineage>
</organism>
<evidence type="ECO:0000313" key="1">
    <source>
        <dbReference type="EMBL" id="EFF67511.1"/>
    </source>
</evidence>
<dbReference type="InterPro" id="IPR032360">
    <property type="entry name" value="DUF4869"/>
</dbReference>
<keyword evidence="2" id="KW-1185">Reference proteome</keyword>
<evidence type="ECO:0000313" key="2">
    <source>
        <dbReference type="Proteomes" id="UP000006238"/>
    </source>
</evidence>
<dbReference type="HOGENOM" id="CLU_1784366_0_0_9"/>
<protein>
    <recommendedName>
        <fullName evidence="3">DUF4869 domain-containing protein</fullName>
    </recommendedName>
</protein>
<accession>D4S2Q6</accession>
<dbReference type="Proteomes" id="UP000006238">
    <property type="component" value="Unassembled WGS sequence"/>
</dbReference>
<name>D4S2Q6_9FIRM</name>
<reference evidence="1 2" key="1">
    <citation type="submission" date="2010-02" db="EMBL/GenBank/DDBJ databases">
        <authorList>
            <person name="Weinstock G."/>
            <person name="Sodergren E."/>
            <person name="Clifton S."/>
            <person name="Fulton L."/>
            <person name="Fulton B."/>
            <person name="Courtney L."/>
            <person name="Fronick C."/>
            <person name="Harrison M."/>
            <person name="Strong C."/>
            <person name="Farmer C."/>
            <person name="Delahaunty K."/>
            <person name="Markovic C."/>
            <person name="Hall O."/>
            <person name="Minx P."/>
            <person name="Tomlinson C."/>
            <person name="Mitreva M."/>
            <person name="Nelson J."/>
            <person name="Hou S."/>
            <person name="Wollam A."/>
            <person name="Pepin K.H."/>
            <person name="Johnson M."/>
            <person name="Bhonagiri V."/>
            <person name="Zhang X."/>
            <person name="Suruliraj S."/>
            <person name="Warren W."/>
            <person name="Chinwalla A."/>
            <person name="Mardis E.R."/>
            <person name="Wilson R.K."/>
        </authorList>
    </citation>
    <scope>NUCLEOTIDE SEQUENCE [LARGE SCALE GENOMIC DNA]</scope>
    <source>
        <strain evidence="1 2">DSM 2876</strain>
    </source>
</reference>
<evidence type="ECO:0008006" key="3">
    <source>
        <dbReference type="Google" id="ProtNLM"/>
    </source>
</evidence>
<sequence>MRSNNGKETHRMIDIYTEKRNLKDCILQNDLYFNLNTGNEDMSQYEINLIQQVDEAKLTPDKHIETKYGLGTIRNLSSGCKTLLNIVKHPDKVVNVEECGPNVLKIIFTMDNIKIYMSRPSLFDIPDDVQIRFNDADIVTGGRGYNAWWSKEYERREADDL</sequence>
<proteinExistence type="predicted"/>
<gene>
    <name evidence="1" type="ORF">BUTYVIB_02378</name>
</gene>